<name>S3BZP1_OPHP1</name>
<organism evidence="7 8">
    <name type="scientific">Ophiostoma piceae (strain UAMH 11346)</name>
    <name type="common">Sap stain fungus</name>
    <dbReference type="NCBI Taxonomy" id="1262450"/>
    <lineage>
        <taxon>Eukaryota</taxon>
        <taxon>Fungi</taxon>
        <taxon>Dikarya</taxon>
        <taxon>Ascomycota</taxon>
        <taxon>Pezizomycotina</taxon>
        <taxon>Sordariomycetes</taxon>
        <taxon>Sordariomycetidae</taxon>
        <taxon>Ophiostomatales</taxon>
        <taxon>Ophiostomataceae</taxon>
        <taxon>Ophiostoma</taxon>
    </lineage>
</organism>
<proteinExistence type="predicted"/>
<dbReference type="VEuPathDB" id="FungiDB:F503_03151"/>
<dbReference type="SUPFAM" id="SSF88713">
    <property type="entry name" value="Glycoside hydrolase/deacetylase"/>
    <property type="match status" value="1"/>
</dbReference>
<comment type="cofactor">
    <cofactor evidence="1">
        <name>Co(2+)</name>
        <dbReference type="ChEBI" id="CHEBI:48828"/>
    </cofactor>
</comment>
<protein>
    <recommendedName>
        <fullName evidence="4">chitin deacetylase</fullName>
        <ecNumber evidence="4">3.5.1.41</ecNumber>
    </recommendedName>
</protein>
<dbReference type="EC" id="3.5.1.41" evidence="4"/>
<evidence type="ECO:0000313" key="7">
    <source>
        <dbReference type="EMBL" id="EPE06724.1"/>
    </source>
</evidence>
<dbReference type="Proteomes" id="UP000016923">
    <property type="component" value="Unassembled WGS sequence"/>
</dbReference>
<dbReference type="EMBL" id="KE148152">
    <property type="protein sequence ID" value="EPE06724.1"/>
    <property type="molecule type" value="Genomic_DNA"/>
</dbReference>
<dbReference type="GO" id="GO:0005975">
    <property type="term" value="P:carbohydrate metabolic process"/>
    <property type="evidence" value="ECO:0007669"/>
    <property type="project" value="InterPro"/>
</dbReference>
<keyword evidence="2" id="KW-0146">Chitin degradation</keyword>
<evidence type="ECO:0000313" key="8">
    <source>
        <dbReference type="Proteomes" id="UP000016923"/>
    </source>
</evidence>
<dbReference type="InterPro" id="IPR002509">
    <property type="entry name" value="NODB_dom"/>
</dbReference>
<dbReference type="GO" id="GO:0009272">
    <property type="term" value="P:fungal-type cell wall biogenesis"/>
    <property type="evidence" value="ECO:0007669"/>
    <property type="project" value="UniProtKB-ARBA"/>
</dbReference>
<reference evidence="7 8" key="1">
    <citation type="journal article" date="2013" name="BMC Genomics">
        <title>The genome and transcriptome of the pine saprophyte Ophiostoma piceae, and a comparison with the bark beetle-associated pine pathogen Grosmannia clavigera.</title>
        <authorList>
            <person name="Haridas S."/>
            <person name="Wang Y."/>
            <person name="Lim L."/>
            <person name="Massoumi Alamouti S."/>
            <person name="Jackman S."/>
            <person name="Docking R."/>
            <person name="Robertson G."/>
            <person name="Birol I."/>
            <person name="Bohlmann J."/>
            <person name="Breuil C."/>
        </authorList>
    </citation>
    <scope>NUCLEOTIDE SEQUENCE [LARGE SCALE GENOMIC DNA]</scope>
    <source>
        <strain evidence="7 8">UAMH 11346</strain>
    </source>
</reference>
<dbReference type="GO" id="GO:0004099">
    <property type="term" value="F:chitin deacetylase activity"/>
    <property type="evidence" value="ECO:0007669"/>
    <property type="project" value="UniProtKB-EC"/>
</dbReference>
<dbReference type="HOGENOM" id="CLU_397458_0_0_1"/>
<sequence>MPRLHLLRLPSKLLRRRARKNRMTTLVALLSLVGVLALPFYMVYKPPSLLITYFTHRWPDVLWRVDVAVAPPPNPPRKLVALTLDDAPSEYTHEILRVLSQYNARATFFVIGGQVPGRQSVLRDALANGGHELGNHGMHDEAARALADGELEAQIAEVDGLLQQVYESVRAGRHGGAANTDLAATRPPRYFRPGSGFFSDSMRALVHKLGYRLVLGNVYPHDAQISYPWLNTRHILSMLKPGSVIICHDRRSWTAPMLRKMLPAAIKQGYEFVTLLEGAQEIFLQVLPALDTNADTQQPLVDGPVRHGAPLDQALDTAQAGGVVEQRELARQAARKGLFLQDDAEDGAKAVGHLAPQPRRRVGGLGLLARVVDALDDLAHRAVGVLLLVGEPVHQLRSALGLALDAQLNGAQRPHAQPALEAAHDTADGQALLAQARDPVLGRVAGVLRRDVHVLAVDGKDTTEHVGVAADVLAARVHRDVGTPQEGVQQRRWRKCGVDGEVALFLLGELGIELEIAGLAGGVERRLDVDDIAGLQLRQVAIRLELELLEAVELLENGQRAVAAVVAVADGDAAGVQKDDHGVEGGHARGVGERRLAEQVGQERLETVGVGRRVARVDMGVERRVLVAVVPGPQGIGVVGIPEGGGEVEGRCNGTVVVDVVVSVDSARRDGELVGVEALGELVGALWRHHGCG</sequence>
<dbReference type="OrthoDB" id="407355at2759"/>
<evidence type="ECO:0000256" key="1">
    <source>
        <dbReference type="ARBA" id="ARBA00001941"/>
    </source>
</evidence>
<feature type="domain" description="NodB homology" evidence="6">
    <location>
        <begin position="78"/>
        <end position="273"/>
    </location>
</feature>
<evidence type="ECO:0000256" key="2">
    <source>
        <dbReference type="ARBA" id="ARBA00023024"/>
    </source>
</evidence>
<keyword evidence="8" id="KW-1185">Reference proteome</keyword>
<dbReference type="PROSITE" id="PS51677">
    <property type="entry name" value="NODB"/>
    <property type="match status" value="1"/>
</dbReference>
<dbReference type="Gene3D" id="3.20.20.370">
    <property type="entry name" value="Glycoside hydrolase/deacetylase"/>
    <property type="match status" value="1"/>
</dbReference>
<evidence type="ECO:0000256" key="3">
    <source>
        <dbReference type="ARBA" id="ARBA00023285"/>
    </source>
</evidence>
<dbReference type="eggNOG" id="ENOG502QUGV">
    <property type="taxonomic scope" value="Eukaryota"/>
</dbReference>
<keyword evidence="3" id="KW-0170">Cobalt</keyword>
<dbReference type="STRING" id="1262450.S3BZP1"/>
<dbReference type="InterPro" id="IPR050248">
    <property type="entry name" value="Polysacc_deacetylase_ArnD"/>
</dbReference>
<keyword evidence="2" id="KW-0119">Carbohydrate metabolism</keyword>
<keyword evidence="2" id="KW-0624">Polysaccharide degradation</keyword>
<evidence type="ECO:0000256" key="5">
    <source>
        <dbReference type="ARBA" id="ARBA00048494"/>
    </source>
</evidence>
<dbReference type="PANTHER" id="PTHR10587">
    <property type="entry name" value="GLYCOSYL TRANSFERASE-RELATED"/>
    <property type="match status" value="1"/>
</dbReference>
<dbReference type="Pfam" id="PF01522">
    <property type="entry name" value="Polysacc_deac_1"/>
    <property type="match status" value="1"/>
</dbReference>
<dbReference type="AlphaFoldDB" id="S3BZP1"/>
<gene>
    <name evidence="7" type="ORF">F503_03151</name>
</gene>
<comment type="catalytic activity">
    <reaction evidence="5">
        <text>[(1-&gt;4)-N-acetyl-beta-D-glucosaminyl](n) + n H2O = chitosan + n acetate</text>
        <dbReference type="Rhea" id="RHEA:10464"/>
        <dbReference type="Rhea" id="RHEA-COMP:9593"/>
        <dbReference type="Rhea" id="RHEA-COMP:9597"/>
        <dbReference type="ChEBI" id="CHEBI:15377"/>
        <dbReference type="ChEBI" id="CHEBI:17029"/>
        <dbReference type="ChEBI" id="CHEBI:30089"/>
        <dbReference type="ChEBI" id="CHEBI:57704"/>
        <dbReference type="EC" id="3.5.1.41"/>
    </reaction>
    <physiologicalReaction direction="left-to-right" evidence="5">
        <dbReference type="Rhea" id="RHEA:10465"/>
    </physiologicalReaction>
</comment>
<dbReference type="GO" id="GO:0006032">
    <property type="term" value="P:chitin catabolic process"/>
    <property type="evidence" value="ECO:0007669"/>
    <property type="project" value="UniProtKB-KW"/>
</dbReference>
<accession>S3BZP1</accession>
<evidence type="ECO:0000256" key="4">
    <source>
        <dbReference type="ARBA" id="ARBA00024056"/>
    </source>
</evidence>
<dbReference type="InterPro" id="IPR011330">
    <property type="entry name" value="Glyco_hydro/deAcase_b/a-brl"/>
</dbReference>
<dbReference type="PANTHER" id="PTHR10587:SF137">
    <property type="entry name" value="4-DEOXY-4-FORMAMIDO-L-ARABINOSE-PHOSPHOUNDECAPRENOL DEFORMYLASE ARND-RELATED"/>
    <property type="match status" value="1"/>
</dbReference>
<evidence type="ECO:0000259" key="6">
    <source>
        <dbReference type="PROSITE" id="PS51677"/>
    </source>
</evidence>
<dbReference type="CDD" id="cd10958">
    <property type="entry name" value="CE4_NodB_like_2"/>
    <property type="match status" value="1"/>
</dbReference>